<dbReference type="EC" id="2.7.1.170" evidence="1"/>
<keyword evidence="1" id="KW-0547">Nucleotide-binding</keyword>
<dbReference type="UniPathway" id="UPA00343"/>
<gene>
    <name evidence="1 2" type="primary">anmK</name>
    <name evidence="2" type="ORF">HALOF300_03340</name>
</gene>
<dbReference type="PANTHER" id="PTHR30605:SF0">
    <property type="entry name" value="ANHYDRO-N-ACETYLMURAMIC ACID KINASE"/>
    <property type="match status" value="1"/>
</dbReference>
<comment type="pathway">
    <text evidence="1">Cell wall biogenesis; peptidoglycan recycling.</text>
</comment>
<keyword evidence="1" id="KW-0119">Carbohydrate metabolism</keyword>
<dbReference type="UniPathway" id="UPA00544"/>
<keyword evidence="1 2" id="KW-0418">Kinase</keyword>
<comment type="caution">
    <text evidence="2">The sequence shown here is derived from an EMBL/GenBank/DDBJ whole genome shotgun (WGS) entry which is preliminary data.</text>
</comment>
<keyword evidence="3" id="KW-1185">Reference proteome</keyword>
<dbReference type="AlphaFoldDB" id="A0A7M4DMG9"/>
<dbReference type="InterPro" id="IPR005338">
    <property type="entry name" value="Anhydro_N_Ac-Mur_kinase"/>
</dbReference>
<comment type="function">
    <text evidence="1">Catalyzes the specific phosphorylation of 1,6-anhydro-N-acetylmuramic acid (anhMurNAc) with the simultaneous cleavage of the 1,6-anhydro ring, generating MurNAc-6-P. Is required for the utilization of anhMurNAc either imported from the medium or derived from its own cell wall murein, and thus plays a role in cell wall recycling.</text>
</comment>
<dbReference type="GO" id="GO:0097175">
    <property type="term" value="P:1,6-anhydro-N-acetyl-beta-muramic acid catabolic process"/>
    <property type="evidence" value="ECO:0007669"/>
    <property type="project" value="UniProtKB-UniRule"/>
</dbReference>
<evidence type="ECO:0000313" key="3">
    <source>
        <dbReference type="Proteomes" id="UP000419743"/>
    </source>
</evidence>
<comment type="similarity">
    <text evidence="1">Belongs to the anhydro-N-acetylmuramic acid kinase family.</text>
</comment>
<dbReference type="SUPFAM" id="SSF53067">
    <property type="entry name" value="Actin-like ATPase domain"/>
    <property type="match status" value="1"/>
</dbReference>
<organism evidence="2 3">
    <name type="scientific">Occultella aeris</name>
    <dbReference type="NCBI Taxonomy" id="2761496"/>
    <lineage>
        <taxon>Bacteria</taxon>
        <taxon>Bacillati</taxon>
        <taxon>Actinomycetota</taxon>
        <taxon>Actinomycetes</taxon>
        <taxon>Micrococcales</taxon>
        <taxon>Ruaniaceae</taxon>
        <taxon>Occultella</taxon>
    </lineage>
</organism>
<dbReference type="Proteomes" id="UP000419743">
    <property type="component" value="Unassembled WGS sequence"/>
</dbReference>
<protein>
    <recommendedName>
        <fullName evidence="1">Anhydro-N-acetylmuramic acid kinase</fullName>
        <ecNumber evidence="1">2.7.1.170</ecNumber>
    </recommendedName>
    <alternativeName>
        <fullName evidence="1">AnhMurNAc kinase</fullName>
    </alternativeName>
</protein>
<reference evidence="2 3" key="1">
    <citation type="submission" date="2019-11" db="EMBL/GenBank/DDBJ databases">
        <authorList>
            <person name="Criscuolo A."/>
        </authorList>
    </citation>
    <scope>NUCLEOTIDE SEQUENCE [LARGE SCALE GENOMIC DNA]</scope>
    <source>
        <strain evidence="2">CIP111667</strain>
    </source>
</reference>
<feature type="binding site" evidence="1">
    <location>
        <begin position="9"/>
        <end position="16"/>
    </location>
    <ligand>
        <name>ATP</name>
        <dbReference type="ChEBI" id="CHEBI:30616"/>
    </ligand>
</feature>
<proteinExistence type="inferred from homology"/>
<name>A0A7M4DMG9_9MICO</name>
<dbReference type="InterPro" id="IPR043129">
    <property type="entry name" value="ATPase_NBD"/>
</dbReference>
<evidence type="ECO:0000256" key="1">
    <source>
        <dbReference type="HAMAP-Rule" id="MF_01270"/>
    </source>
</evidence>
<keyword evidence="1" id="KW-0067">ATP-binding</keyword>
<dbReference type="EMBL" id="CACRYJ010000048">
    <property type="protein sequence ID" value="VZO38579.1"/>
    <property type="molecule type" value="Genomic_DNA"/>
</dbReference>
<comment type="catalytic activity">
    <reaction evidence="1">
        <text>1,6-anhydro-N-acetyl-beta-muramate + ATP + H2O = N-acetyl-D-muramate 6-phosphate + ADP + H(+)</text>
        <dbReference type="Rhea" id="RHEA:24952"/>
        <dbReference type="ChEBI" id="CHEBI:15377"/>
        <dbReference type="ChEBI" id="CHEBI:15378"/>
        <dbReference type="ChEBI" id="CHEBI:30616"/>
        <dbReference type="ChEBI" id="CHEBI:58690"/>
        <dbReference type="ChEBI" id="CHEBI:58722"/>
        <dbReference type="ChEBI" id="CHEBI:456216"/>
        <dbReference type="EC" id="2.7.1.170"/>
    </reaction>
</comment>
<keyword evidence="1 2" id="KW-0808">Transferase</keyword>
<evidence type="ECO:0000313" key="2">
    <source>
        <dbReference type="EMBL" id="VZO38579.1"/>
    </source>
</evidence>
<dbReference type="GO" id="GO:0016773">
    <property type="term" value="F:phosphotransferase activity, alcohol group as acceptor"/>
    <property type="evidence" value="ECO:0007669"/>
    <property type="project" value="UniProtKB-UniRule"/>
</dbReference>
<dbReference type="Gene3D" id="3.30.420.40">
    <property type="match status" value="2"/>
</dbReference>
<dbReference type="GO" id="GO:0009254">
    <property type="term" value="P:peptidoglycan turnover"/>
    <property type="evidence" value="ECO:0007669"/>
    <property type="project" value="UniProtKB-UniRule"/>
</dbReference>
<comment type="pathway">
    <text evidence="1">Amino-sugar metabolism; 1,6-anhydro-N-acetylmuramate degradation.</text>
</comment>
<dbReference type="NCBIfam" id="NF007146">
    <property type="entry name" value="PRK09585.2-6"/>
    <property type="match status" value="1"/>
</dbReference>
<dbReference type="Pfam" id="PF03702">
    <property type="entry name" value="AnmK"/>
    <property type="match status" value="1"/>
</dbReference>
<dbReference type="GO" id="GO:0005524">
    <property type="term" value="F:ATP binding"/>
    <property type="evidence" value="ECO:0007669"/>
    <property type="project" value="UniProtKB-UniRule"/>
</dbReference>
<dbReference type="PANTHER" id="PTHR30605">
    <property type="entry name" value="ANHYDRO-N-ACETYLMURAMIC ACID KINASE"/>
    <property type="match status" value="1"/>
</dbReference>
<dbReference type="GO" id="GO:0016301">
    <property type="term" value="F:kinase activity"/>
    <property type="evidence" value="ECO:0007669"/>
    <property type="project" value="UniProtKB-KW"/>
</dbReference>
<sequence>MRVLALSSGTSVDAIDVALAELDDADGVVRMRMVAHTERSWPAPLRGRILAALPPAATDLGEVCRLDTEIGQAFAAVGARAIEEWGAVDLVVSHGQTVHHWVEHGTPDGGGDAGDRAGSARGTLQLGSPAWIAARTGRPVIHDLRTADIAAGGQGAPLVSLLDALWLGDRPTAALNIGGIANITLVGDGPVRAGDTGPGNCLLDAAIAAATGYPFDPEGSLAAAGRVDPVALSVLLAEPYYARPLPKSTGRETFDAGYVAATLAAAGVAVPAGNDLFATLTELTVRTVAEAIVRDAPGTERVVVSGGGVRNATLLAGLRSRLSGVVTSDALGLAAEAKEAHMFALLGYLSARGLPGTVPGVDGRRATGARSAVVLGSLTPPAPAPCPTGRVPVHTLVLEEG</sequence>
<dbReference type="GO" id="GO:0006040">
    <property type="term" value="P:amino sugar metabolic process"/>
    <property type="evidence" value="ECO:0007669"/>
    <property type="project" value="InterPro"/>
</dbReference>
<accession>A0A7M4DMG9</accession>
<dbReference type="RefSeq" id="WP_156742022.1">
    <property type="nucleotide sequence ID" value="NZ_CACRYJ010000048.1"/>
</dbReference>
<dbReference type="HAMAP" id="MF_01270">
    <property type="entry name" value="AnhMurNAc_kinase"/>
    <property type="match status" value="1"/>
</dbReference>